<evidence type="ECO:0000313" key="1">
    <source>
        <dbReference type="EMBL" id="QES24393.1"/>
    </source>
</evidence>
<accession>A0A5P2B1R7</accession>
<dbReference type="AlphaFoldDB" id="A0A5P2B1R7"/>
<sequence>MSRRSGVDIPFDVHGRGVLTVWETSSVARVVPPARPRKLAKVPFVELADGRLQGVVSSGSDIGRVYVSSIAAGTYAFACSTNNNRPCGGARGSFCNHIRGLVGEAVLQYGAERVARYLKAETPGQEPDATALVSVMTATRPAQGDTSAAAPVFSRFLRHLAYLEREPVTVPLPEMQWFPPTRAVA</sequence>
<dbReference type="EMBL" id="CP029194">
    <property type="protein sequence ID" value="QES24393.1"/>
    <property type="molecule type" value="Genomic_DNA"/>
</dbReference>
<organism evidence="1 2">
    <name type="scientific">Streptomyces venezuelae</name>
    <dbReference type="NCBI Taxonomy" id="54571"/>
    <lineage>
        <taxon>Bacteria</taxon>
        <taxon>Bacillati</taxon>
        <taxon>Actinomycetota</taxon>
        <taxon>Actinomycetes</taxon>
        <taxon>Kitasatosporales</taxon>
        <taxon>Streptomycetaceae</taxon>
        <taxon>Streptomyces</taxon>
    </lineage>
</organism>
<protein>
    <submittedName>
        <fullName evidence="1">Uncharacterized protein</fullName>
    </submittedName>
</protein>
<name>A0A5P2B1R7_STRVZ</name>
<dbReference type="Proteomes" id="UP000324106">
    <property type="component" value="Chromosome"/>
</dbReference>
<dbReference type="OrthoDB" id="5510165at2"/>
<proteinExistence type="predicted"/>
<reference evidence="1 2" key="1">
    <citation type="submission" date="2018-05" db="EMBL/GenBank/DDBJ databases">
        <title>Streptomyces venezuelae.</title>
        <authorList>
            <person name="Kim W."/>
            <person name="Lee N."/>
            <person name="Cho B.-K."/>
        </authorList>
    </citation>
    <scope>NUCLEOTIDE SEQUENCE [LARGE SCALE GENOMIC DNA]</scope>
    <source>
        <strain evidence="1 2">ATCC 15068</strain>
    </source>
</reference>
<gene>
    <name evidence="1" type="ORF">DEJ46_03675</name>
</gene>
<evidence type="ECO:0000313" key="2">
    <source>
        <dbReference type="Proteomes" id="UP000324106"/>
    </source>
</evidence>